<dbReference type="CDD" id="cd00198">
    <property type="entry name" value="vWFA"/>
    <property type="match status" value="1"/>
</dbReference>
<dbReference type="Gene3D" id="3.40.50.410">
    <property type="entry name" value="von Willebrand factor, type A domain"/>
    <property type="match status" value="1"/>
</dbReference>
<dbReference type="AlphaFoldDB" id="A0A5C5XDD5"/>
<reference evidence="2 3" key="1">
    <citation type="submission" date="2019-02" db="EMBL/GenBank/DDBJ databases">
        <title>Deep-cultivation of Planctomycetes and their phenomic and genomic characterization uncovers novel biology.</title>
        <authorList>
            <person name="Wiegand S."/>
            <person name="Jogler M."/>
            <person name="Boedeker C."/>
            <person name="Pinto D."/>
            <person name="Vollmers J."/>
            <person name="Rivas-Marin E."/>
            <person name="Kohn T."/>
            <person name="Peeters S.H."/>
            <person name="Heuer A."/>
            <person name="Rast P."/>
            <person name="Oberbeckmann S."/>
            <person name="Bunk B."/>
            <person name="Jeske O."/>
            <person name="Meyerdierks A."/>
            <person name="Storesund J.E."/>
            <person name="Kallscheuer N."/>
            <person name="Luecker S."/>
            <person name="Lage O.M."/>
            <person name="Pohl T."/>
            <person name="Merkel B.J."/>
            <person name="Hornburger P."/>
            <person name="Mueller R.-W."/>
            <person name="Bruemmer F."/>
            <person name="Labrenz M."/>
            <person name="Spormann A.M."/>
            <person name="Op Den Camp H."/>
            <person name="Overmann J."/>
            <person name="Amann R."/>
            <person name="Jetten M.S.M."/>
            <person name="Mascher T."/>
            <person name="Medema M.H."/>
            <person name="Devos D.P."/>
            <person name="Kaster A.-K."/>
            <person name="Ovreas L."/>
            <person name="Rohde M."/>
            <person name="Galperin M.Y."/>
            <person name="Jogler C."/>
        </authorList>
    </citation>
    <scope>NUCLEOTIDE SEQUENCE [LARGE SCALE GENOMIC DNA]</scope>
    <source>
        <strain evidence="2 3">Pan54</strain>
    </source>
</reference>
<evidence type="ECO:0000313" key="2">
    <source>
        <dbReference type="EMBL" id="TWT61010.1"/>
    </source>
</evidence>
<dbReference type="Proteomes" id="UP000316095">
    <property type="component" value="Unassembled WGS sequence"/>
</dbReference>
<dbReference type="Pfam" id="PF01882">
    <property type="entry name" value="DUF58"/>
    <property type="match status" value="1"/>
</dbReference>
<protein>
    <recommendedName>
        <fullName evidence="1">DUF58 domain-containing protein</fullName>
    </recommendedName>
</protein>
<dbReference type="SUPFAM" id="SSF53300">
    <property type="entry name" value="vWA-like"/>
    <property type="match status" value="1"/>
</dbReference>
<sequence length="300" mass="34556">MIQDSKRYLPPEAVSRISKLEIQARGVVEGFLSGLHRSPYFGQSIEFVQHREYVMGDDIRRIDWKVWSKTDKYYIKQFEEETNLRTSILVDVSESMTYGSGEFTKLDYACLIASAISYMLLRQQDSVGLTTFDDTVRDQLPFRSKKNHLNDIIRTLVMSEPGSKKTGIFQILKRTAEQRVRRGLVILISDLFSDREELFKGLKLLRLRGHDVMLFHVLDAQEVNFEFNGTTKFEGLEETGELICDPRGLRADYLAAVEAFLSDVRRFCAGHVIDYKTVITTEHVDAVLAHYLKHRVGMSK</sequence>
<dbReference type="InterPro" id="IPR036465">
    <property type="entry name" value="vWFA_dom_sf"/>
</dbReference>
<organism evidence="2 3">
    <name type="scientific">Rubinisphaera italica</name>
    <dbReference type="NCBI Taxonomy" id="2527969"/>
    <lineage>
        <taxon>Bacteria</taxon>
        <taxon>Pseudomonadati</taxon>
        <taxon>Planctomycetota</taxon>
        <taxon>Planctomycetia</taxon>
        <taxon>Planctomycetales</taxon>
        <taxon>Planctomycetaceae</taxon>
        <taxon>Rubinisphaera</taxon>
    </lineage>
</organism>
<keyword evidence="3" id="KW-1185">Reference proteome</keyword>
<evidence type="ECO:0000259" key="1">
    <source>
        <dbReference type="Pfam" id="PF01882"/>
    </source>
</evidence>
<dbReference type="EMBL" id="SJPG01000001">
    <property type="protein sequence ID" value="TWT61010.1"/>
    <property type="molecule type" value="Genomic_DNA"/>
</dbReference>
<dbReference type="PANTHER" id="PTHR33608:SF7">
    <property type="entry name" value="DUF58 DOMAIN-CONTAINING PROTEIN"/>
    <property type="match status" value="1"/>
</dbReference>
<name>A0A5C5XDD5_9PLAN</name>
<gene>
    <name evidence="2" type="ORF">Pan54_17430</name>
</gene>
<dbReference type="InterPro" id="IPR002881">
    <property type="entry name" value="DUF58"/>
</dbReference>
<evidence type="ECO:0000313" key="3">
    <source>
        <dbReference type="Proteomes" id="UP000316095"/>
    </source>
</evidence>
<accession>A0A5C5XDD5</accession>
<dbReference type="RefSeq" id="WP_207310086.1">
    <property type="nucleotide sequence ID" value="NZ_SJPG01000001.1"/>
</dbReference>
<proteinExistence type="predicted"/>
<feature type="domain" description="DUF58" evidence="1">
    <location>
        <begin position="50"/>
        <end position="257"/>
    </location>
</feature>
<comment type="caution">
    <text evidence="2">The sequence shown here is derived from an EMBL/GenBank/DDBJ whole genome shotgun (WGS) entry which is preliminary data.</text>
</comment>
<dbReference type="PANTHER" id="PTHR33608">
    <property type="entry name" value="BLL2464 PROTEIN"/>
    <property type="match status" value="1"/>
</dbReference>